<evidence type="ECO:0000256" key="5">
    <source>
        <dbReference type="SAM" id="Phobius"/>
    </source>
</evidence>
<comment type="caution">
    <text evidence="6">The sequence shown here is derived from an EMBL/GenBank/DDBJ whole genome shotgun (WGS) entry which is preliminary data.</text>
</comment>
<name>A0AAE0LZ52_9PEZI</name>
<evidence type="ECO:0000256" key="3">
    <source>
        <dbReference type="ARBA" id="ARBA00022989"/>
    </source>
</evidence>
<dbReference type="PANTHER" id="PTHR23502">
    <property type="entry name" value="MAJOR FACILITATOR SUPERFAMILY"/>
    <property type="match status" value="1"/>
</dbReference>
<protein>
    <submittedName>
        <fullName evidence="6">Uncharacterized protein</fullName>
    </submittedName>
</protein>
<organism evidence="6 7">
    <name type="scientific">Apodospora peruviana</name>
    <dbReference type="NCBI Taxonomy" id="516989"/>
    <lineage>
        <taxon>Eukaryota</taxon>
        <taxon>Fungi</taxon>
        <taxon>Dikarya</taxon>
        <taxon>Ascomycota</taxon>
        <taxon>Pezizomycotina</taxon>
        <taxon>Sordariomycetes</taxon>
        <taxon>Sordariomycetidae</taxon>
        <taxon>Sordariales</taxon>
        <taxon>Lasiosphaeriaceae</taxon>
        <taxon>Apodospora</taxon>
    </lineage>
</organism>
<dbReference type="Gene3D" id="1.20.1250.20">
    <property type="entry name" value="MFS general substrate transporter like domains"/>
    <property type="match status" value="1"/>
</dbReference>
<feature type="transmembrane region" description="Helical" evidence="5">
    <location>
        <begin position="404"/>
        <end position="428"/>
    </location>
</feature>
<evidence type="ECO:0000256" key="2">
    <source>
        <dbReference type="ARBA" id="ARBA00022692"/>
    </source>
</evidence>
<dbReference type="InterPro" id="IPR011701">
    <property type="entry name" value="MFS"/>
</dbReference>
<sequence>METTSFKDHGHDCHGATALTVDRVSEAAAVEKRVRPRVLRLFSSRRRNCCSRAQAVHEPRRSAQLVMDEETHGPVISLPGCLLTDGTLTWGTTVFELQSPECVMAGFPSSSGPSFCPWHSQSAPPSRQTTRLLPHANPPELLWSASTSHWHEHSTQITLCSKHAPSLLTQSYTRSTTCSLFHERTRKTNICASSFLIGPYICPMISSLLLLKMGWRPDFGVLAGFYASSLLVVIVLGGDTLFDREGLELLDGHHQVVAGTTKRPFSLTRHMSLLVGIEGFRTRAGRPGLWTVFSHQCFILVRHYVFLPAALFVMAITMWTIGMATTISQFVLPPPSRGAGDDLLIGTLVAEGWGHFFNDFLARKHMARYGFESRLTAVYPAVLVGVIGLVVIEQTLVHHLHWTALAFGWAMLCFCTFANMTAISAYLLDCLPQHAALTGAWLTFWRVIGGFSVIYFQI</sequence>
<dbReference type="SUPFAM" id="SSF103473">
    <property type="entry name" value="MFS general substrate transporter"/>
    <property type="match status" value="1"/>
</dbReference>
<proteinExistence type="predicted"/>
<dbReference type="PANTHER" id="PTHR23502:SF159">
    <property type="entry name" value="TRANSPORTER, PUTATIVE (AFU_ORTHOLOGUE AFUA_4G14230)-RELATED"/>
    <property type="match status" value="1"/>
</dbReference>
<dbReference type="EMBL" id="JAUEDM010000008">
    <property type="protein sequence ID" value="KAK3313082.1"/>
    <property type="molecule type" value="Genomic_DNA"/>
</dbReference>
<dbReference type="GO" id="GO:0022857">
    <property type="term" value="F:transmembrane transporter activity"/>
    <property type="evidence" value="ECO:0007669"/>
    <property type="project" value="InterPro"/>
</dbReference>
<dbReference type="AlphaFoldDB" id="A0AAE0LZ52"/>
<dbReference type="GO" id="GO:0005886">
    <property type="term" value="C:plasma membrane"/>
    <property type="evidence" value="ECO:0007669"/>
    <property type="project" value="TreeGrafter"/>
</dbReference>
<comment type="subcellular location">
    <subcellularLocation>
        <location evidence="1">Membrane</location>
        <topology evidence="1">Multi-pass membrane protein</topology>
    </subcellularLocation>
</comment>
<keyword evidence="3 5" id="KW-1133">Transmembrane helix</keyword>
<evidence type="ECO:0000313" key="6">
    <source>
        <dbReference type="EMBL" id="KAK3313082.1"/>
    </source>
</evidence>
<dbReference type="Pfam" id="PF07690">
    <property type="entry name" value="MFS_1"/>
    <property type="match status" value="1"/>
</dbReference>
<reference evidence="6" key="2">
    <citation type="submission" date="2023-06" db="EMBL/GenBank/DDBJ databases">
        <authorList>
            <consortium name="Lawrence Berkeley National Laboratory"/>
            <person name="Haridas S."/>
            <person name="Hensen N."/>
            <person name="Bonometti L."/>
            <person name="Westerberg I."/>
            <person name="Brannstrom I.O."/>
            <person name="Guillou S."/>
            <person name="Cros-Aarteil S."/>
            <person name="Calhoun S."/>
            <person name="Kuo A."/>
            <person name="Mondo S."/>
            <person name="Pangilinan J."/>
            <person name="Riley R."/>
            <person name="Labutti K."/>
            <person name="Andreopoulos B."/>
            <person name="Lipzen A."/>
            <person name="Chen C."/>
            <person name="Yanf M."/>
            <person name="Daum C."/>
            <person name="Ng V."/>
            <person name="Clum A."/>
            <person name="Steindorff A."/>
            <person name="Ohm R."/>
            <person name="Martin F."/>
            <person name="Silar P."/>
            <person name="Natvig D."/>
            <person name="Lalanne C."/>
            <person name="Gautier V."/>
            <person name="Ament-Velasquez S.L."/>
            <person name="Kruys A."/>
            <person name="Hutchinson M.I."/>
            <person name="Powell A.J."/>
            <person name="Barry K."/>
            <person name="Miller A.N."/>
            <person name="Grigoriev I.V."/>
            <person name="Debuchy R."/>
            <person name="Gladieux P."/>
            <person name="Thoren M.H."/>
            <person name="Johannesson H."/>
        </authorList>
    </citation>
    <scope>NUCLEOTIDE SEQUENCE</scope>
    <source>
        <strain evidence="6">CBS 118394</strain>
    </source>
</reference>
<feature type="transmembrane region" description="Helical" evidence="5">
    <location>
        <begin position="435"/>
        <end position="456"/>
    </location>
</feature>
<feature type="transmembrane region" description="Helical" evidence="5">
    <location>
        <begin position="374"/>
        <end position="392"/>
    </location>
</feature>
<feature type="transmembrane region" description="Helical" evidence="5">
    <location>
        <begin position="190"/>
        <end position="211"/>
    </location>
</feature>
<reference evidence="6" key="1">
    <citation type="journal article" date="2023" name="Mol. Phylogenet. Evol.">
        <title>Genome-scale phylogeny and comparative genomics of the fungal order Sordariales.</title>
        <authorList>
            <person name="Hensen N."/>
            <person name="Bonometti L."/>
            <person name="Westerberg I."/>
            <person name="Brannstrom I.O."/>
            <person name="Guillou S."/>
            <person name="Cros-Aarteil S."/>
            <person name="Calhoun S."/>
            <person name="Haridas S."/>
            <person name="Kuo A."/>
            <person name="Mondo S."/>
            <person name="Pangilinan J."/>
            <person name="Riley R."/>
            <person name="LaButti K."/>
            <person name="Andreopoulos B."/>
            <person name="Lipzen A."/>
            <person name="Chen C."/>
            <person name="Yan M."/>
            <person name="Daum C."/>
            <person name="Ng V."/>
            <person name="Clum A."/>
            <person name="Steindorff A."/>
            <person name="Ohm R.A."/>
            <person name="Martin F."/>
            <person name="Silar P."/>
            <person name="Natvig D.O."/>
            <person name="Lalanne C."/>
            <person name="Gautier V."/>
            <person name="Ament-Velasquez S.L."/>
            <person name="Kruys A."/>
            <person name="Hutchinson M.I."/>
            <person name="Powell A.J."/>
            <person name="Barry K."/>
            <person name="Miller A.N."/>
            <person name="Grigoriev I.V."/>
            <person name="Debuchy R."/>
            <person name="Gladieux P."/>
            <person name="Hiltunen Thoren M."/>
            <person name="Johannesson H."/>
        </authorList>
    </citation>
    <scope>NUCLEOTIDE SEQUENCE</scope>
    <source>
        <strain evidence="6">CBS 118394</strain>
    </source>
</reference>
<keyword evidence="7" id="KW-1185">Reference proteome</keyword>
<accession>A0AAE0LZ52</accession>
<evidence type="ECO:0000313" key="7">
    <source>
        <dbReference type="Proteomes" id="UP001283341"/>
    </source>
</evidence>
<feature type="transmembrane region" description="Helical" evidence="5">
    <location>
        <begin position="304"/>
        <end position="331"/>
    </location>
</feature>
<dbReference type="Proteomes" id="UP001283341">
    <property type="component" value="Unassembled WGS sequence"/>
</dbReference>
<feature type="transmembrane region" description="Helical" evidence="5">
    <location>
        <begin position="223"/>
        <end position="242"/>
    </location>
</feature>
<gene>
    <name evidence="6" type="ORF">B0H66DRAFT_632104</name>
</gene>
<keyword evidence="2 5" id="KW-0812">Transmembrane</keyword>
<dbReference type="InterPro" id="IPR036259">
    <property type="entry name" value="MFS_trans_sf"/>
</dbReference>
<evidence type="ECO:0000256" key="4">
    <source>
        <dbReference type="ARBA" id="ARBA00023136"/>
    </source>
</evidence>
<keyword evidence="4 5" id="KW-0472">Membrane</keyword>
<evidence type="ECO:0000256" key="1">
    <source>
        <dbReference type="ARBA" id="ARBA00004141"/>
    </source>
</evidence>